<keyword evidence="1" id="KW-0677">Repeat</keyword>
<feature type="domain" description="26S proteasome non-ATPase regulatory subunit 1/RPN2 N-terminal" evidence="2">
    <location>
        <begin position="6"/>
        <end position="294"/>
    </location>
</feature>
<dbReference type="AlphaFoldDB" id="A0A1U7LLE6"/>
<dbReference type="GO" id="GO:0005634">
    <property type="term" value="C:nucleus"/>
    <property type="evidence" value="ECO:0007669"/>
    <property type="project" value="TreeGrafter"/>
</dbReference>
<dbReference type="EMBL" id="LXFE01001569">
    <property type="protein sequence ID" value="OLL23474.1"/>
    <property type="molecule type" value="Genomic_DNA"/>
</dbReference>
<keyword evidence="3" id="KW-0647">Proteasome</keyword>
<keyword evidence="4" id="KW-1185">Reference proteome</keyword>
<dbReference type="Pfam" id="PF21505">
    <property type="entry name" value="RPN2_N"/>
    <property type="match status" value="1"/>
</dbReference>
<dbReference type="InterPro" id="IPR048570">
    <property type="entry name" value="PSMD1_RPN2_N"/>
</dbReference>
<dbReference type="GO" id="GO:0034515">
    <property type="term" value="C:proteasome storage granule"/>
    <property type="evidence" value="ECO:0007669"/>
    <property type="project" value="TreeGrafter"/>
</dbReference>
<evidence type="ECO:0000259" key="2">
    <source>
        <dbReference type="Pfam" id="PF21505"/>
    </source>
</evidence>
<reference evidence="3 4" key="1">
    <citation type="submission" date="2016-04" db="EMBL/GenBank/DDBJ databases">
        <title>Evolutionary innovation and constraint leading to complex multicellularity in the Ascomycota.</title>
        <authorList>
            <person name="Cisse O."/>
            <person name="Nguyen A."/>
            <person name="Hewitt D.A."/>
            <person name="Jedd G."/>
            <person name="Stajich J.E."/>
        </authorList>
    </citation>
    <scope>NUCLEOTIDE SEQUENCE [LARGE SCALE GENOMIC DNA]</scope>
    <source>
        <strain evidence="3 4">DAH-3</strain>
    </source>
</reference>
<evidence type="ECO:0000313" key="4">
    <source>
        <dbReference type="Proteomes" id="UP000186594"/>
    </source>
</evidence>
<accession>A0A1U7LLE6</accession>
<feature type="non-terminal residue" evidence="3">
    <location>
        <position position="350"/>
    </location>
</feature>
<dbReference type="InterPro" id="IPR011989">
    <property type="entry name" value="ARM-like"/>
</dbReference>
<dbReference type="STRING" id="1198029.A0A1U7LLE6"/>
<evidence type="ECO:0000256" key="1">
    <source>
        <dbReference type="ARBA" id="ARBA00022737"/>
    </source>
</evidence>
<organism evidence="3 4">
    <name type="scientific">Neolecta irregularis (strain DAH-3)</name>
    <dbReference type="NCBI Taxonomy" id="1198029"/>
    <lineage>
        <taxon>Eukaryota</taxon>
        <taxon>Fungi</taxon>
        <taxon>Dikarya</taxon>
        <taxon>Ascomycota</taxon>
        <taxon>Taphrinomycotina</taxon>
        <taxon>Neolectales</taxon>
        <taxon>Neolectaceae</taxon>
        <taxon>Neolecta</taxon>
    </lineage>
</organism>
<dbReference type="GO" id="GO:0043161">
    <property type="term" value="P:proteasome-mediated ubiquitin-dependent protein catabolic process"/>
    <property type="evidence" value="ECO:0007669"/>
    <property type="project" value="TreeGrafter"/>
</dbReference>
<protein>
    <submittedName>
        <fullName evidence="3">26S proteasome regulatory subunit rpn2</fullName>
    </submittedName>
</protein>
<sequence>MVAISSANGLIALLDEPEPQLQCFALDKLNILIDQFWAEVADDVSKIEILYEDDRFPQRELAALVYYHLGEYEESLQFALRAGKLFDLSAKTEFVETIISNCIDKYIEYSAAGQEVDKRLQDVVERMFKKCFEDKEWKQAIGIALESRRLDVIQHAFKESKDERLMGYVLEVSLTIVQNRAFRNKVLELLVDTFMKQSSPDYLSVAKCLVLLQDSSSPAKLLTDLVNKGDTHSLLVAYQIAFDIESSATQEYLQTISSQLPSDETNAQIWNNMQSILSGQQLINLNLEFLCRNNNADMLILTKTKDSLEGRNSIFHSAVTFANAFMNAGTTSDGFFRQNLEWLGKASNWG</sequence>
<dbReference type="OMA" id="HNENHAD"/>
<dbReference type="GO" id="GO:0008540">
    <property type="term" value="C:proteasome regulatory particle, base subcomplex"/>
    <property type="evidence" value="ECO:0007669"/>
    <property type="project" value="TreeGrafter"/>
</dbReference>
<dbReference type="OrthoDB" id="261572at2759"/>
<comment type="caution">
    <text evidence="3">The sequence shown here is derived from an EMBL/GenBank/DDBJ whole genome shotgun (WGS) entry which is preliminary data.</text>
</comment>
<dbReference type="Proteomes" id="UP000186594">
    <property type="component" value="Unassembled WGS sequence"/>
</dbReference>
<dbReference type="Gene3D" id="1.25.10.10">
    <property type="entry name" value="Leucine-rich Repeat Variant"/>
    <property type="match status" value="1"/>
</dbReference>
<dbReference type="PANTHER" id="PTHR10943">
    <property type="entry name" value="26S PROTEASOME NON-ATPASE REGULATORY SUBUNIT"/>
    <property type="match status" value="1"/>
</dbReference>
<proteinExistence type="predicted"/>
<name>A0A1U7LLE6_NEOID</name>
<dbReference type="PANTHER" id="PTHR10943:SF2">
    <property type="entry name" value="26S PROTEASOME NON-ATPASE REGULATORY SUBUNIT 1"/>
    <property type="match status" value="1"/>
</dbReference>
<evidence type="ECO:0000313" key="3">
    <source>
        <dbReference type="EMBL" id="OLL23474.1"/>
    </source>
</evidence>
<gene>
    <name evidence="3" type="ORF">NEOLI_005212</name>
</gene>